<dbReference type="OrthoDB" id="9810935at2"/>
<evidence type="ECO:0000256" key="2">
    <source>
        <dbReference type="ARBA" id="ARBA00006484"/>
    </source>
</evidence>
<comment type="subcellular location">
    <subcellularLocation>
        <location evidence="1">Peroxisome</location>
    </subcellularLocation>
</comment>
<dbReference type="EMBL" id="FNSA01000003">
    <property type="protein sequence ID" value="SEB88969.1"/>
    <property type="molecule type" value="Genomic_DNA"/>
</dbReference>
<keyword evidence="5" id="KW-0576">Peroxisome</keyword>
<keyword evidence="3" id="KW-0521">NADP</keyword>
<evidence type="ECO:0000256" key="1">
    <source>
        <dbReference type="ARBA" id="ARBA00004275"/>
    </source>
</evidence>
<dbReference type="PANTHER" id="PTHR42808:SF3">
    <property type="entry name" value="HYDROXYSTEROID DEHYDROGENASE-LIKE PROTEIN 2"/>
    <property type="match status" value="1"/>
</dbReference>
<dbReference type="Gene3D" id="3.40.50.720">
    <property type="entry name" value="NAD(P)-binding Rossmann-like Domain"/>
    <property type="match status" value="1"/>
</dbReference>
<sequence>MSATLITDPGPGAFADRTVVMSGGSRGIGLAVAVALAERGANVVLLAKTDDPDPRLPGTIHTAVAEIDAAAGRKGAAVGVVGDLRSDDNIARLVSTAVERFGGIDVCVNNASVLSTIPTAEITMNRYDLTQQVNTRGTFALTKACLPHLERAEEGRVVTLSPPLNLSPDWLGRYPAYMLGKYGMSLLTMGFAAEFADLGIAANCLWPETTIATAAVQNLLGGDEATAHARSPQIMADAAAVLLAQPLSVTGRCFLDAELVRGAGVADLRPYGGAEPIDYDLFVDPPA</sequence>
<dbReference type="Pfam" id="PF00106">
    <property type="entry name" value="adh_short"/>
    <property type="match status" value="1"/>
</dbReference>
<name>A0A1H4N128_TSUTY</name>
<dbReference type="KEGG" id="tsm:ASU32_04060"/>
<organism evidence="6 7">
    <name type="scientific">Tsukamurella tyrosinosolvens</name>
    <dbReference type="NCBI Taxonomy" id="57704"/>
    <lineage>
        <taxon>Bacteria</taxon>
        <taxon>Bacillati</taxon>
        <taxon>Actinomycetota</taxon>
        <taxon>Actinomycetes</taxon>
        <taxon>Mycobacteriales</taxon>
        <taxon>Tsukamurellaceae</taxon>
        <taxon>Tsukamurella</taxon>
    </lineage>
</organism>
<proteinExistence type="inferred from homology"/>
<evidence type="ECO:0000313" key="7">
    <source>
        <dbReference type="Proteomes" id="UP000182241"/>
    </source>
</evidence>
<dbReference type="NCBIfam" id="NF006133">
    <property type="entry name" value="PRK08278.1"/>
    <property type="match status" value="1"/>
</dbReference>
<evidence type="ECO:0000256" key="3">
    <source>
        <dbReference type="ARBA" id="ARBA00022857"/>
    </source>
</evidence>
<dbReference type="AlphaFoldDB" id="A0A1H4N128"/>
<dbReference type="Proteomes" id="UP000182241">
    <property type="component" value="Unassembled WGS sequence"/>
</dbReference>
<dbReference type="InterPro" id="IPR051935">
    <property type="entry name" value="HSDL2"/>
</dbReference>
<dbReference type="GO" id="GO:0016491">
    <property type="term" value="F:oxidoreductase activity"/>
    <property type="evidence" value="ECO:0007669"/>
    <property type="project" value="UniProtKB-KW"/>
</dbReference>
<dbReference type="RefSeq" id="WP_068740855.1">
    <property type="nucleotide sequence ID" value="NZ_CBDRGN010000004.1"/>
</dbReference>
<dbReference type="FunFam" id="3.40.50.720:FF:000301">
    <property type="entry name" value="Hydroxysteroid dehydrogenase like 2"/>
    <property type="match status" value="1"/>
</dbReference>
<evidence type="ECO:0000256" key="5">
    <source>
        <dbReference type="ARBA" id="ARBA00023140"/>
    </source>
</evidence>
<keyword evidence="7" id="KW-1185">Reference proteome</keyword>
<keyword evidence="4" id="KW-0560">Oxidoreductase</keyword>
<evidence type="ECO:0000313" key="6">
    <source>
        <dbReference type="EMBL" id="SEB88969.1"/>
    </source>
</evidence>
<dbReference type="STRING" id="57704.SAMN04489793_1030"/>
<dbReference type="InterPro" id="IPR002347">
    <property type="entry name" value="SDR_fam"/>
</dbReference>
<reference evidence="7" key="1">
    <citation type="submission" date="2016-10" db="EMBL/GenBank/DDBJ databases">
        <authorList>
            <person name="Varghese N."/>
            <person name="Submissions S."/>
        </authorList>
    </citation>
    <scope>NUCLEOTIDE SEQUENCE [LARGE SCALE GENOMIC DNA]</scope>
    <source>
        <strain evidence="7">DSM 44234</strain>
    </source>
</reference>
<accession>A0A1H4N128</accession>
<evidence type="ECO:0000256" key="4">
    <source>
        <dbReference type="ARBA" id="ARBA00023002"/>
    </source>
</evidence>
<dbReference type="PRINTS" id="PR00081">
    <property type="entry name" value="GDHRDH"/>
</dbReference>
<dbReference type="InterPro" id="IPR036291">
    <property type="entry name" value="NAD(P)-bd_dom_sf"/>
</dbReference>
<protein>
    <submittedName>
        <fullName evidence="6">NAD(P)-dependent dehydrogenase, short-chain alcohol dehydrogenase family</fullName>
    </submittedName>
</protein>
<comment type="similarity">
    <text evidence="2">Belongs to the short-chain dehydrogenases/reductases (SDR) family.</text>
</comment>
<dbReference type="SUPFAM" id="SSF51735">
    <property type="entry name" value="NAD(P)-binding Rossmann-fold domains"/>
    <property type="match status" value="1"/>
</dbReference>
<gene>
    <name evidence="6" type="ORF">SAMN04489793_1030</name>
</gene>
<dbReference type="PANTHER" id="PTHR42808">
    <property type="entry name" value="HYDROXYSTEROID DEHYDROGENASE-LIKE PROTEIN 2"/>
    <property type="match status" value="1"/>
</dbReference>